<evidence type="ECO:0000256" key="1">
    <source>
        <dbReference type="SAM" id="MobiDB-lite"/>
    </source>
</evidence>
<proteinExistence type="predicted"/>
<dbReference type="InterPro" id="IPR038740">
    <property type="entry name" value="BioF2-like_GNAT_dom"/>
</dbReference>
<gene>
    <name evidence="3" type="ORF">FHS77_001460</name>
</gene>
<dbReference type="AlphaFoldDB" id="A0A841LZ74"/>
<name>A0A841LZ74_9HYPH</name>
<accession>A0A841LZ74</accession>
<dbReference type="Proteomes" id="UP000555393">
    <property type="component" value="Unassembled WGS sequence"/>
</dbReference>
<dbReference type="EMBL" id="JACIIU010000004">
    <property type="protein sequence ID" value="MBB6260919.1"/>
    <property type="molecule type" value="Genomic_DNA"/>
</dbReference>
<feature type="region of interest" description="Disordered" evidence="1">
    <location>
        <begin position="11"/>
        <end position="38"/>
    </location>
</feature>
<comment type="caution">
    <text evidence="3">The sequence shown here is derived from an EMBL/GenBank/DDBJ whole genome shotgun (WGS) entry which is preliminary data.</text>
</comment>
<organism evidence="3 4">
    <name type="scientific">Paenochrobactrum gallinarii</name>
    <dbReference type="NCBI Taxonomy" id="643673"/>
    <lineage>
        <taxon>Bacteria</taxon>
        <taxon>Pseudomonadati</taxon>
        <taxon>Pseudomonadota</taxon>
        <taxon>Alphaproteobacteria</taxon>
        <taxon>Hyphomicrobiales</taxon>
        <taxon>Brucellaceae</taxon>
        <taxon>Paenochrobactrum</taxon>
    </lineage>
</organism>
<dbReference type="Pfam" id="PF13480">
    <property type="entry name" value="Acetyltransf_6"/>
    <property type="match status" value="1"/>
</dbReference>
<protein>
    <recommendedName>
        <fullName evidence="2">BioF2-like acetyltransferase domain-containing protein</fullName>
    </recommendedName>
</protein>
<dbReference type="RefSeq" id="WP_184221762.1">
    <property type="nucleotide sequence ID" value="NZ_JACIIU010000004.1"/>
</dbReference>
<evidence type="ECO:0000313" key="4">
    <source>
        <dbReference type="Proteomes" id="UP000555393"/>
    </source>
</evidence>
<dbReference type="Gene3D" id="3.40.630.30">
    <property type="match status" value="1"/>
</dbReference>
<evidence type="ECO:0000259" key="2">
    <source>
        <dbReference type="Pfam" id="PF13480"/>
    </source>
</evidence>
<dbReference type="InterPro" id="IPR016181">
    <property type="entry name" value="Acyl_CoA_acyltransferase"/>
</dbReference>
<reference evidence="3 4" key="1">
    <citation type="submission" date="2020-08" db="EMBL/GenBank/DDBJ databases">
        <title>Genomic Encyclopedia of Type Strains, Phase IV (KMG-IV): sequencing the most valuable type-strain genomes for metagenomic binning, comparative biology and taxonomic classification.</title>
        <authorList>
            <person name="Goeker M."/>
        </authorList>
    </citation>
    <scope>NUCLEOTIDE SEQUENCE [LARGE SCALE GENOMIC DNA]</scope>
    <source>
        <strain evidence="3 4">DSM 22336</strain>
    </source>
</reference>
<dbReference type="SUPFAM" id="SSF55729">
    <property type="entry name" value="Acyl-CoA N-acyltransferases (Nat)"/>
    <property type="match status" value="1"/>
</dbReference>
<sequence>MVVHPLLEEKAQGAEGVSADEPNTSERPVARSEASEGYGAQRDIPRKLDIYAASAGYELRNELDFLSKRTIEPNIFYNARFLAPAMPRLEDRIIRFMVMRDENEERSRLRFVMPYTMERLGWGSGQTMLRAWTTRFSPQGTPLIDQDDPSGVVDDLFDILSRKHLQLPQVMVFPHMRTNGAATKTIREVARQRQLPMQVLENAPRPFLISDLTGEDYFQKHPTGGQAMQMQALLENLSELGDVQYTVSTGIEDIRLKFERFIILENRTERTKQKTKIVGDRYREAFAREAVNNLAERGAVQLHSLELNDKTIAAAILFIENGDAWLWKSACSESLRSFMPDSLLLQEVVKHVLANPAIKRLDACTLTEHPLLNTIFNVQEPQETLIIGLHKDAHRLADKATAKVRFRNQSSALKRMLRQVARTIKLV</sequence>
<keyword evidence="4" id="KW-1185">Reference proteome</keyword>
<evidence type="ECO:0000313" key="3">
    <source>
        <dbReference type="EMBL" id="MBB6260919.1"/>
    </source>
</evidence>
<feature type="domain" description="BioF2-like acetyltransferase" evidence="2">
    <location>
        <begin position="235"/>
        <end position="363"/>
    </location>
</feature>